<dbReference type="GO" id="GO:0003824">
    <property type="term" value="F:catalytic activity"/>
    <property type="evidence" value="ECO:0007669"/>
    <property type="project" value="InterPro"/>
</dbReference>
<evidence type="ECO:0000256" key="4">
    <source>
        <dbReference type="ARBA" id="ARBA00023004"/>
    </source>
</evidence>
<protein>
    <recommendedName>
        <fullName evidence="6">Radical SAM core domain-containing protein</fullName>
    </recommendedName>
</protein>
<keyword evidence="2" id="KW-0949">S-adenosyl-L-methionine</keyword>
<dbReference type="GO" id="GO:0046872">
    <property type="term" value="F:metal ion binding"/>
    <property type="evidence" value="ECO:0007669"/>
    <property type="project" value="UniProtKB-KW"/>
</dbReference>
<feature type="domain" description="Radical SAM core" evidence="6">
    <location>
        <begin position="16"/>
        <end position="134"/>
    </location>
</feature>
<dbReference type="SFLD" id="SFLDS00029">
    <property type="entry name" value="Radical_SAM"/>
    <property type="match status" value="1"/>
</dbReference>
<dbReference type="RefSeq" id="WP_139057047.1">
    <property type="nucleotide sequence ID" value="NZ_FOUD01000043.1"/>
</dbReference>
<dbReference type="AlphaFoldDB" id="A0A1S8DDA6"/>
<evidence type="ECO:0000259" key="6">
    <source>
        <dbReference type="Pfam" id="PF04055"/>
    </source>
</evidence>
<keyword evidence="8" id="KW-1185">Reference proteome</keyword>
<comment type="cofactor">
    <cofactor evidence="1">
        <name>[4Fe-4S] cluster</name>
        <dbReference type="ChEBI" id="CHEBI:49883"/>
    </cofactor>
</comment>
<keyword evidence="5" id="KW-0411">Iron-sulfur</keyword>
<evidence type="ECO:0000313" key="8">
    <source>
        <dbReference type="Proteomes" id="UP000242847"/>
    </source>
</evidence>
<dbReference type="Pfam" id="PF04055">
    <property type="entry name" value="Radical_SAM"/>
    <property type="match status" value="1"/>
</dbReference>
<dbReference type="SUPFAM" id="SSF102114">
    <property type="entry name" value="Radical SAM enzymes"/>
    <property type="match status" value="1"/>
</dbReference>
<comment type="caution">
    <text evidence="7">The sequence shown here is derived from an EMBL/GenBank/DDBJ whole genome shotgun (WGS) entry which is preliminary data.</text>
</comment>
<accession>A0A1S8DDA6</accession>
<name>A0A1S8DDA6_9GAMM</name>
<proteinExistence type="predicted"/>
<dbReference type="InterPro" id="IPR058240">
    <property type="entry name" value="rSAM_sf"/>
</dbReference>
<evidence type="ECO:0000256" key="5">
    <source>
        <dbReference type="ARBA" id="ARBA00023014"/>
    </source>
</evidence>
<dbReference type="OrthoDB" id="6987203at2"/>
<dbReference type="EMBL" id="MUBC01000085">
    <property type="protein sequence ID" value="ONM42387.1"/>
    <property type="molecule type" value="Genomic_DNA"/>
</dbReference>
<dbReference type="STRING" id="254161.SAMN05216256_1434"/>
<gene>
    <name evidence="7" type="ORF">BXT89_18275</name>
</gene>
<evidence type="ECO:0000256" key="3">
    <source>
        <dbReference type="ARBA" id="ARBA00022723"/>
    </source>
</evidence>
<keyword evidence="4" id="KW-0408">Iron</keyword>
<keyword evidence="3" id="KW-0479">Metal-binding</keyword>
<evidence type="ECO:0000256" key="2">
    <source>
        <dbReference type="ARBA" id="ARBA00022691"/>
    </source>
</evidence>
<reference evidence="7 8" key="1">
    <citation type="submission" date="2017-01" db="EMBL/GenBank/DDBJ databases">
        <title>Draft genome sequence of Pseudomonas pachastrellae type strain CCUG 46540T from a deep sea.</title>
        <authorList>
            <person name="Gomila M."/>
            <person name="Mulet M."/>
            <person name="Lalucat J."/>
            <person name="Garcia-Valdes E."/>
        </authorList>
    </citation>
    <scope>NUCLEOTIDE SEQUENCE [LARGE SCALE GENOMIC DNA]</scope>
    <source>
        <strain evidence="7 8">CCUG 46540</strain>
    </source>
</reference>
<dbReference type="Proteomes" id="UP000242847">
    <property type="component" value="Unassembled WGS sequence"/>
</dbReference>
<evidence type="ECO:0000313" key="7">
    <source>
        <dbReference type="EMBL" id="ONM42387.1"/>
    </source>
</evidence>
<evidence type="ECO:0000256" key="1">
    <source>
        <dbReference type="ARBA" id="ARBA00001966"/>
    </source>
</evidence>
<dbReference type="InterPro" id="IPR013785">
    <property type="entry name" value="Aldolase_TIM"/>
</dbReference>
<organism evidence="7 8">
    <name type="scientific">Halopseudomonas pachastrellae</name>
    <dbReference type="NCBI Taxonomy" id="254161"/>
    <lineage>
        <taxon>Bacteria</taxon>
        <taxon>Pseudomonadati</taxon>
        <taxon>Pseudomonadota</taxon>
        <taxon>Gammaproteobacteria</taxon>
        <taxon>Pseudomonadales</taxon>
        <taxon>Pseudomonadaceae</taxon>
        <taxon>Halopseudomonas</taxon>
    </lineage>
</organism>
<dbReference type="GO" id="GO:0051536">
    <property type="term" value="F:iron-sulfur cluster binding"/>
    <property type="evidence" value="ECO:0007669"/>
    <property type="project" value="UniProtKB-KW"/>
</dbReference>
<dbReference type="InterPro" id="IPR007197">
    <property type="entry name" value="rSAM"/>
</dbReference>
<dbReference type="Gene3D" id="3.20.20.70">
    <property type="entry name" value="Aldolase class I"/>
    <property type="match status" value="1"/>
</dbReference>
<dbReference type="CDD" id="cd01335">
    <property type="entry name" value="Radical_SAM"/>
    <property type="match status" value="1"/>
</dbReference>
<sequence length="275" mass="30311">MTVSGQSVLQIRELEISITSRCTLACDNCGFVVPHQPTPYLDDPISEISDSLTHLHRAGVRIASLAILGGEPTIDRQLLETVLRTVARIGIAERIEVVTNGLTPRGLSRLALHHINRLSVSVYGLGAEIRDLYRTWIGLVAPHVELIFRESDDGWDPWAEGVKVSQSRAQAMFDDCWYRRHCTTLERGRLFVCSRVAKLARDEEGLAITSSTTINDLRSYLSQPVALPSCATCTPMMGLDTVPAGVQPDDRIPRLEAKAVAWLTTAISTQQGRIV</sequence>